<dbReference type="Gene3D" id="3.40.50.1820">
    <property type="entry name" value="alpha/beta hydrolase"/>
    <property type="match status" value="1"/>
</dbReference>
<reference evidence="3" key="1">
    <citation type="submission" date="2021-03" db="EMBL/GenBank/DDBJ databases">
        <authorList>
            <person name="Tran Van P."/>
        </authorList>
    </citation>
    <scope>NUCLEOTIDE SEQUENCE</scope>
</reference>
<dbReference type="Proteomes" id="UP001153148">
    <property type="component" value="Unassembled WGS sequence"/>
</dbReference>
<dbReference type="InterPro" id="IPR050309">
    <property type="entry name" value="Type-B_Carboxylest/Lipase"/>
</dbReference>
<dbReference type="InterPro" id="IPR029058">
    <property type="entry name" value="AB_hydrolase_fold"/>
</dbReference>
<name>A0ABN7PHN4_TIMPD</name>
<evidence type="ECO:0000256" key="1">
    <source>
        <dbReference type="ARBA" id="ARBA00023180"/>
    </source>
</evidence>
<dbReference type="InterPro" id="IPR002018">
    <property type="entry name" value="CarbesteraseB"/>
</dbReference>
<accession>A0ABN7PHN4</accession>
<evidence type="ECO:0000313" key="4">
    <source>
        <dbReference type="Proteomes" id="UP001153148"/>
    </source>
</evidence>
<evidence type="ECO:0000259" key="2">
    <source>
        <dbReference type="Pfam" id="PF00135"/>
    </source>
</evidence>
<protein>
    <recommendedName>
        <fullName evidence="2">Carboxylesterase type B domain-containing protein</fullName>
    </recommendedName>
</protein>
<evidence type="ECO:0000313" key="3">
    <source>
        <dbReference type="EMBL" id="CAG2065630.1"/>
    </source>
</evidence>
<keyword evidence="4" id="KW-1185">Reference proteome</keyword>
<proteinExistence type="predicted"/>
<keyword evidence="1" id="KW-0325">Glycoprotein</keyword>
<organism evidence="3 4">
    <name type="scientific">Timema podura</name>
    <name type="common">Walking stick</name>
    <dbReference type="NCBI Taxonomy" id="61482"/>
    <lineage>
        <taxon>Eukaryota</taxon>
        <taxon>Metazoa</taxon>
        <taxon>Ecdysozoa</taxon>
        <taxon>Arthropoda</taxon>
        <taxon>Hexapoda</taxon>
        <taxon>Insecta</taxon>
        <taxon>Pterygota</taxon>
        <taxon>Neoptera</taxon>
        <taxon>Polyneoptera</taxon>
        <taxon>Phasmatodea</taxon>
        <taxon>Timematodea</taxon>
        <taxon>Timematoidea</taxon>
        <taxon>Timematidae</taxon>
        <taxon>Timema</taxon>
    </lineage>
</organism>
<gene>
    <name evidence="3" type="ORF">TPAB3V08_LOCUS12574</name>
</gene>
<dbReference type="SUPFAM" id="SSF53474">
    <property type="entry name" value="alpha/beta-Hydrolases"/>
    <property type="match status" value="1"/>
</dbReference>
<feature type="non-terminal residue" evidence="3">
    <location>
        <position position="192"/>
    </location>
</feature>
<dbReference type="PANTHER" id="PTHR11559">
    <property type="entry name" value="CARBOXYLESTERASE"/>
    <property type="match status" value="1"/>
</dbReference>
<comment type="caution">
    <text evidence="3">The sequence shown here is derived from an EMBL/GenBank/DDBJ whole genome shotgun (WGS) entry which is preliminary data.</text>
</comment>
<feature type="domain" description="Carboxylesterase type B" evidence="2">
    <location>
        <begin position="1"/>
        <end position="182"/>
    </location>
</feature>
<sequence>MSTLSQGLFQRAISESGSAFNPWAYMKTPKERALRLASYLGYSGSNGSQEIADYLRTVDASELANNQAQGPSDEEKSGGMNYPFVPTAELSVSSSGEVFLPDEPINLMRTGQFLRVPVIMGSGSNEAKMSAQSMNKSASNWRNANKNFENNVPLDLGLARGSDQSLEVEELIKQFYYNGEDISFSTVQEYSN</sequence>
<dbReference type="EMBL" id="CAJPIN010045240">
    <property type="protein sequence ID" value="CAG2065630.1"/>
    <property type="molecule type" value="Genomic_DNA"/>
</dbReference>
<dbReference type="Pfam" id="PF00135">
    <property type="entry name" value="COesterase"/>
    <property type="match status" value="1"/>
</dbReference>